<feature type="region of interest" description="Disordered" evidence="1">
    <location>
        <begin position="1"/>
        <end position="26"/>
    </location>
</feature>
<feature type="transmembrane region" description="Helical" evidence="2">
    <location>
        <begin position="34"/>
        <end position="52"/>
    </location>
</feature>
<comment type="caution">
    <text evidence="3">The sequence shown here is derived from an EMBL/GenBank/DDBJ whole genome shotgun (WGS) entry which is preliminary data.</text>
</comment>
<protein>
    <submittedName>
        <fullName evidence="3">Uncharacterized protein</fullName>
    </submittedName>
</protein>
<dbReference type="EMBL" id="BLAH01000143">
    <property type="protein sequence ID" value="GES39955.1"/>
    <property type="molecule type" value="Genomic_DNA"/>
</dbReference>
<feature type="compositionally biased region" description="Low complexity" evidence="1">
    <location>
        <begin position="13"/>
        <end position="24"/>
    </location>
</feature>
<proteinExistence type="predicted"/>
<evidence type="ECO:0000256" key="2">
    <source>
        <dbReference type="SAM" id="Phobius"/>
    </source>
</evidence>
<name>A0ABQ0YTP8_9NOCA</name>
<sequence length="101" mass="10334">MNEQDRNQPTVEAPAAAAAAPTGGRRTRRLPARALVVIAAPFLLAFVVLAGHRDGDCVGRTGTAALEACRVSSAAVEPWLFLTGAGTLVLLSLAGVVRAAD</sequence>
<evidence type="ECO:0000313" key="4">
    <source>
        <dbReference type="Proteomes" id="UP000325466"/>
    </source>
</evidence>
<reference evidence="3 4" key="1">
    <citation type="journal article" date="2018" name="Biodegradation">
        <title>1,4-Dioxane degradation characteristics of Rhodococcus aetherivorans JCM 14343.</title>
        <authorList>
            <person name="Inoue D."/>
            <person name="Tsunoda T."/>
            <person name="Yamamoto N."/>
            <person name="Ike M."/>
            <person name="Sei K."/>
        </authorList>
    </citation>
    <scope>NUCLEOTIDE SEQUENCE [LARGE SCALE GENOMIC DNA]</scope>
    <source>
        <strain evidence="3 4">JCM 14343</strain>
    </source>
</reference>
<keyword evidence="2" id="KW-0472">Membrane</keyword>
<organism evidence="3 4">
    <name type="scientific">Rhodococcus aetherivorans</name>
    <dbReference type="NCBI Taxonomy" id="191292"/>
    <lineage>
        <taxon>Bacteria</taxon>
        <taxon>Bacillati</taxon>
        <taxon>Actinomycetota</taxon>
        <taxon>Actinomycetes</taxon>
        <taxon>Mycobacteriales</taxon>
        <taxon>Nocardiaceae</taxon>
        <taxon>Rhodococcus</taxon>
    </lineage>
</organism>
<gene>
    <name evidence="3" type="ORF">RAJCM14343_5233</name>
</gene>
<feature type="transmembrane region" description="Helical" evidence="2">
    <location>
        <begin position="79"/>
        <end position="100"/>
    </location>
</feature>
<keyword evidence="2" id="KW-1133">Transmembrane helix</keyword>
<dbReference type="RefSeq" id="WP_043797868.1">
    <property type="nucleotide sequence ID" value="NZ_BAAAYP010000044.1"/>
</dbReference>
<keyword evidence="4" id="KW-1185">Reference proteome</keyword>
<evidence type="ECO:0000313" key="3">
    <source>
        <dbReference type="EMBL" id="GES39955.1"/>
    </source>
</evidence>
<accession>A0ABQ0YTP8</accession>
<keyword evidence="2" id="KW-0812">Transmembrane</keyword>
<dbReference type="Proteomes" id="UP000325466">
    <property type="component" value="Unassembled WGS sequence"/>
</dbReference>
<evidence type="ECO:0000256" key="1">
    <source>
        <dbReference type="SAM" id="MobiDB-lite"/>
    </source>
</evidence>